<gene>
    <name evidence="4" type="primary">yccX</name>
    <name evidence="4" type="ORF">MPEBLZ_00757</name>
</gene>
<evidence type="ECO:0000256" key="2">
    <source>
        <dbReference type="RuleBase" id="RU004168"/>
    </source>
</evidence>
<evidence type="ECO:0000313" key="4">
    <source>
        <dbReference type="EMBL" id="KPQ44663.1"/>
    </source>
</evidence>
<sequence length="151" mass="16591">MATSTHSITITGNVQDIGFRNTIEHIGRAFGLPGMVFNAKDGSVKILCSGEDTVINDFTREIKVRGTESGAEIAGIKEQTLSINIELPDNFTKVSSDDDIDIGRKLDVGIEVLRNIKGDTSALVIEMREHNKEQRGHNTRLEAILEKLAEK</sequence>
<dbReference type="EMBL" id="LKCM01000064">
    <property type="protein sequence ID" value="KPQ44663.1"/>
    <property type="molecule type" value="Genomic_DNA"/>
</dbReference>
<dbReference type="InterPro" id="IPR001792">
    <property type="entry name" value="Acylphosphatase-like_dom"/>
</dbReference>
<feature type="active site" evidence="1">
    <location>
        <position position="20"/>
    </location>
</feature>
<reference evidence="4 5" key="1">
    <citation type="submission" date="2015-09" db="EMBL/GenBank/DDBJ databases">
        <title>A metagenomics-based metabolic model of nitrate-dependent anaerobic oxidation of methane by Methanoperedens-like archaea.</title>
        <authorList>
            <person name="Arshad A."/>
            <person name="Speth D.R."/>
            <person name="De Graaf R.M."/>
            <person name="Op Den Camp H.J."/>
            <person name="Jetten M.S."/>
            <person name="Welte C.U."/>
        </authorList>
    </citation>
    <scope>NUCLEOTIDE SEQUENCE [LARGE SCALE GENOMIC DNA]</scope>
</reference>
<dbReference type="Pfam" id="PF00708">
    <property type="entry name" value="Acylphosphatase"/>
    <property type="match status" value="1"/>
</dbReference>
<dbReference type="AlphaFoldDB" id="A0A0P8CMI7"/>
<dbReference type="SUPFAM" id="SSF54975">
    <property type="entry name" value="Acylphosphatase/BLUF domain-like"/>
    <property type="match status" value="1"/>
</dbReference>
<dbReference type="PANTHER" id="PTHR47268:SF4">
    <property type="entry name" value="ACYLPHOSPHATASE"/>
    <property type="match status" value="1"/>
</dbReference>
<protein>
    <recommendedName>
        <fullName evidence="1">acylphosphatase</fullName>
        <ecNumber evidence="1">3.6.1.7</ecNumber>
    </recommendedName>
</protein>
<dbReference type="PROSITE" id="PS51160">
    <property type="entry name" value="ACYLPHOSPHATASE_3"/>
    <property type="match status" value="1"/>
</dbReference>
<comment type="caution">
    <text evidence="4">The sequence shown here is derived from an EMBL/GenBank/DDBJ whole genome shotgun (WGS) entry which is preliminary data.</text>
</comment>
<dbReference type="InterPro" id="IPR020456">
    <property type="entry name" value="Acylphosphatase"/>
</dbReference>
<dbReference type="EC" id="3.6.1.7" evidence="1"/>
<evidence type="ECO:0000313" key="5">
    <source>
        <dbReference type="Proteomes" id="UP000050360"/>
    </source>
</evidence>
<dbReference type="InterPro" id="IPR036046">
    <property type="entry name" value="Acylphosphatase-like_dom_sf"/>
</dbReference>
<evidence type="ECO:0000256" key="1">
    <source>
        <dbReference type="PROSITE-ProRule" id="PRU00520"/>
    </source>
</evidence>
<comment type="catalytic activity">
    <reaction evidence="1">
        <text>an acyl phosphate + H2O = a carboxylate + phosphate + H(+)</text>
        <dbReference type="Rhea" id="RHEA:14965"/>
        <dbReference type="ChEBI" id="CHEBI:15377"/>
        <dbReference type="ChEBI" id="CHEBI:15378"/>
        <dbReference type="ChEBI" id="CHEBI:29067"/>
        <dbReference type="ChEBI" id="CHEBI:43474"/>
        <dbReference type="ChEBI" id="CHEBI:59918"/>
        <dbReference type="EC" id="3.6.1.7"/>
    </reaction>
</comment>
<feature type="domain" description="Acylphosphatase-like" evidence="3">
    <location>
        <begin position="5"/>
        <end position="95"/>
    </location>
</feature>
<dbReference type="PANTHER" id="PTHR47268">
    <property type="entry name" value="ACYLPHOSPHATASE"/>
    <property type="match status" value="1"/>
</dbReference>
<dbReference type="GO" id="GO:0003998">
    <property type="term" value="F:acylphosphatase activity"/>
    <property type="evidence" value="ECO:0007669"/>
    <property type="project" value="UniProtKB-EC"/>
</dbReference>
<proteinExistence type="inferred from homology"/>
<keyword evidence="1 4" id="KW-0378">Hydrolase</keyword>
<feature type="active site" evidence="1">
    <location>
        <position position="38"/>
    </location>
</feature>
<dbReference type="Gene3D" id="3.30.70.100">
    <property type="match status" value="1"/>
</dbReference>
<accession>A0A0P8CMI7</accession>
<organism evidence="4 5">
    <name type="scientific">Candidatus Methanoperedens nitratireducens</name>
    <dbReference type="NCBI Taxonomy" id="1392998"/>
    <lineage>
        <taxon>Archaea</taxon>
        <taxon>Methanobacteriati</taxon>
        <taxon>Methanobacteriota</taxon>
        <taxon>Stenosarchaea group</taxon>
        <taxon>Methanomicrobia</taxon>
        <taxon>Methanosarcinales</taxon>
        <taxon>ANME-2 cluster</taxon>
        <taxon>Candidatus Methanoperedentaceae</taxon>
        <taxon>Candidatus Methanoperedens</taxon>
    </lineage>
</organism>
<evidence type="ECO:0000259" key="3">
    <source>
        <dbReference type="PROSITE" id="PS51160"/>
    </source>
</evidence>
<name>A0A0P8CMI7_9EURY</name>
<comment type="similarity">
    <text evidence="2">Belongs to the acylphosphatase family.</text>
</comment>
<dbReference type="Proteomes" id="UP000050360">
    <property type="component" value="Unassembled WGS sequence"/>
</dbReference>